<evidence type="ECO:0000259" key="7">
    <source>
        <dbReference type="Pfam" id="PF01292"/>
    </source>
</evidence>
<keyword evidence="3 6" id="KW-0812">Transmembrane</keyword>
<organism evidence="8 9">
    <name type="scientific">Sulfurospirillum cavolei</name>
    <dbReference type="NCBI Taxonomy" id="366522"/>
    <lineage>
        <taxon>Bacteria</taxon>
        <taxon>Pseudomonadati</taxon>
        <taxon>Campylobacterota</taxon>
        <taxon>Epsilonproteobacteria</taxon>
        <taxon>Campylobacterales</taxon>
        <taxon>Sulfurospirillaceae</taxon>
        <taxon>Sulfurospirillum</taxon>
    </lineage>
</organism>
<keyword evidence="4 6" id="KW-1133">Transmembrane helix</keyword>
<dbReference type="GO" id="GO:0022904">
    <property type="term" value="P:respiratory electron transport chain"/>
    <property type="evidence" value="ECO:0007669"/>
    <property type="project" value="InterPro"/>
</dbReference>
<comment type="caution">
    <text evidence="8">The sequence shown here is derived from an EMBL/GenBank/DDBJ whole genome shotgun (WGS) entry which is preliminary data.</text>
</comment>
<reference evidence="8 9" key="1">
    <citation type="journal article" date="2017" name="Front. Microbiol.">
        <title>Comparative Genomic Analysis of the Class Epsilonproteobacteria and Proposed Reclassification to Epsilonbacteraeota (phyl. nov.).</title>
        <authorList>
            <person name="Waite D.W."/>
            <person name="Vanwonterghem I."/>
            <person name="Rinke C."/>
            <person name="Parks D.H."/>
            <person name="Zhang Y."/>
            <person name="Takai K."/>
            <person name="Sievert S.M."/>
            <person name="Simon J."/>
            <person name="Campbell B.J."/>
            <person name="Hanson T.E."/>
            <person name="Woyke T."/>
            <person name="Klotz M.G."/>
            <person name="Hugenholtz P."/>
        </authorList>
    </citation>
    <scope>NUCLEOTIDE SEQUENCE [LARGE SCALE GENOMIC DNA]</scope>
    <source>
        <strain evidence="8">UBA11420</strain>
    </source>
</reference>
<dbReference type="STRING" id="366522.GCA_001548055_01913"/>
<proteinExistence type="predicted"/>
<keyword evidence="2" id="KW-1003">Cell membrane</keyword>
<dbReference type="Gene3D" id="1.20.950.20">
    <property type="entry name" value="Transmembrane di-heme cytochromes, Chain C"/>
    <property type="match status" value="1"/>
</dbReference>
<dbReference type="SUPFAM" id="SSF81342">
    <property type="entry name" value="Transmembrane di-heme cytochromes"/>
    <property type="match status" value="1"/>
</dbReference>
<sequence length="229" mass="26166">MSNERVLKFPMSEKMFHNINMVTWMILAITGVLIYFKQVGEATALLMMTFHIGIAIVFTLNFVGFVVLNADRFFLMLRNLLIWDADTFAWFKNLGGYPRRLFGIPFGPEEVAPQGRFNAGQKFTYLFFIFMIFGLIVTGWLLYFMAPVLGKTTMVYFFNFHVWGSIIATVMAVGAHLPLAVINIEDFKAMFRFGAGDVPLEDALHHAPKWVENDLVKVSTLEQPLKAHH</sequence>
<feature type="transmembrane region" description="Helical" evidence="6">
    <location>
        <begin position="123"/>
        <end position="146"/>
    </location>
</feature>
<evidence type="ECO:0000256" key="2">
    <source>
        <dbReference type="ARBA" id="ARBA00022475"/>
    </source>
</evidence>
<dbReference type="GO" id="GO:0009055">
    <property type="term" value="F:electron transfer activity"/>
    <property type="evidence" value="ECO:0007669"/>
    <property type="project" value="InterPro"/>
</dbReference>
<dbReference type="InterPro" id="IPR016174">
    <property type="entry name" value="Di-haem_cyt_TM"/>
</dbReference>
<feature type="transmembrane region" description="Helical" evidence="6">
    <location>
        <begin position="21"/>
        <end position="38"/>
    </location>
</feature>
<evidence type="ECO:0000256" key="5">
    <source>
        <dbReference type="ARBA" id="ARBA00023136"/>
    </source>
</evidence>
<gene>
    <name evidence="8" type="ORF">CFH80_06465</name>
</gene>
<dbReference type="GO" id="GO:0005886">
    <property type="term" value="C:plasma membrane"/>
    <property type="evidence" value="ECO:0007669"/>
    <property type="project" value="UniProtKB-SubCell"/>
</dbReference>
<feature type="transmembrane region" description="Helical" evidence="6">
    <location>
        <begin position="44"/>
        <end position="68"/>
    </location>
</feature>
<keyword evidence="5 6" id="KW-0472">Membrane</keyword>
<dbReference type="InterPro" id="IPR011577">
    <property type="entry name" value="Cyt_b561_bac/Ni-Hgenase"/>
</dbReference>
<feature type="transmembrane region" description="Helical" evidence="6">
    <location>
        <begin position="158"/>
        <end position="182"/>
    </location>
</feature>
<evidence type="ECO:0000256" key="3">
    <source>
        <dbReference type="ARBA" id="ARBA00022692"/>
    </source>
</evidence>
<dbReference type="EMBL" id="DLUG01000172">
    <property type="protein sequence ID" value="DAB36139.1"/>
    <property type="molecule type" value="Genomic_DNA"/>
</dbReference>
<dbReference type="Pfam" id="PF01292">
    <property type="entry name" value="Ni_hydr_CYTB"/>
    <property type="match status" value="1"/>
</dbReference>
<evidence type="ECO:0000313" key="9">
    <source>
        <dbReference type="Proteomes" id="UP000231638"/>
    </source>
</evidence>
<comment type="subcellular location">
    <subcellularLocation>
        <location evidence="1">Cell membrane</location>
        <topology evidence="1">Multi-pass membrane protein</topology>
    </subcellularLocation>
</comment>
<protein>
    <submittedName>
        <fullName evidence="8">Formate dehydrogenase</fullName>
    </submittedName>
</protein>
<evidence type="ECO:0000256" key="1">
    <source>
        <dbReference type="ARBA" id="ARBA00004651"/>
    </source>
</evidence>
<name>A0A2D3WGD6_9BACT</name>
<dbReference type="Proteomes" id="UP000231638">
    <property type="component" value="Unassembled WGS sequence"/>
</dbReference>
<dbReference type="AlphaFoldDB" id="A0A2D3WGD6"/>
<evidence type="ECO:0000256" key="4">
    <source>
        <dbReference type="ARBA" id="ARBA00022989"/>
    </source>
</evidence>
<feature type="domain" description="Cytochrome b561 bacterial/Ni-hydrogenase" evidence="7">
    <location>
        <begin position="10"/>
        <end position="191"/>
    </location>
</feature>
<evidence type="ECO:0000256" key="6">
    <source>
        <dbReference type="SAM" id="Phobius"/>
    </source>
</evidence>
<accession>A0A2D3WGD6</accession>
<evidence type="ECO:0000313" key="8">
    <source>
        <dbReference type="EMBL" id="DAB36139.1"/>
    </source>
</evidence>